<comment type="caution">
    <text evidence="2">The sequence shown here is derived from an EMBL/GenBank/DDBJ whole genome shotgun (WGS) entry which is preliminary data.</text>
</comment>
<feature type="non-terminal residue" evidence="2">
    <location>
        <position position="1"/>
    </location>
</feature>
<proteinExistence type="predicted"/>
<feature type="region of interest" description="Disordered" evidence="1">
    <location>
        <begin position="1"/>
        <end position="48"/>
    </location>
</feature>
<dbReference type="AlphaFoldDB" id="A0A941EYF6"/>
<feature type="compositionally biased region" description="Low complexity" evidence="1">
    <location>
        <begin position="21"/>
        <end position="35"/>
    </location>
</feature>
<evidence type="ECO:0000256" key="1">
    <source>
        <dbReference type="SAM" id="MobiDB-lite"/>
    </source>
</evidence>
<accession>A0A941EYF6</accession>
<gene>
    <name evidence="2" type="ORF">KDL01_40385</name>
</gene>
<evidence type="ECO:0000313" key="3">
    <source>
        <dbReference type="Proteomes" id="UP000675781"/>
    </source>
</evidence>
<reference evidence="2" key="1">
    <citation type="submission" date="2021-04" db="EMBL/GenBank/DDBJ databases">
        <title>Genome based classification of Actinospica acidithermotolerans sp. nov., an actinobacterium isolated from an Indonesian hot spring.</title>
        <authorList>
            <person name="Kusuma A.B."/>
            <person name="Putra K.E."/>
            <person name="Nafisah S."/>
            <person name="Loh J."/>
            <person name="Nouioui I."/>
            <person name="Goodfellow M."/>
        </authorList>
    </citation>
    <scope>NUCLEOTIDE SEQUENCE</scope>
    <source>
        <strain evidence="2">CSCA 57</strain>
    </source>
</reference>
<keyword evidence="3" id="KW-1185">Reference proteome</keyword>
<sequence>LTPIHPRRTAIPTPRNPLKLTTATTTAPTTAPTAASSGHTFATIPPPPHTDVPAWRVHLLLPHGRRRQNIEYVRISRTTRLPEPIRRHGVNLAPPARAVLDTCTWCLEAPDDVMAEAFIETVVLATVSSGLASLSDLEQELDQAPRRHTKALRQALVRARTRERDAAAHRLFDDLARHGPLGLLRHVAIYGDRRRIAVAEALWPSRALAVTIDAGPNERAELGRLGFEVVEISAHDLTANTTAIVNRVTAALAARPEATLPTGVALLPLGQPVPDPAAEEGVPGRVQLAPTTTPTLPPRSGLRVRGPAYSGAF</sequence>
<dbReference type="EMBL" id="JAGSOG010000496">
    <property type="protein sequence ID" value="MBR7839581.1"/>
    <property type="molecule type" value="Genomic_DNA"/>
</dbReference>
<organism evidence="2 3">
    <name type="scientific">Actinospica durhamensis</name>
    <dbReference type="NCBI Taxonomy" id="1508375"/>
    <lineage>
        <taxon>Bacteria</taxon>
        <taxon>Bacillati</taxon>
        <taxon>Actinomycetota</taxon>
        <taxon>Actinomycetes</taxon>
        <taxon>Catenulisporales</taxon>
        <taxon>Actinospicaceae</taxon>
        <taxon>Actinospica</taxon>
    </lineage>
</organism>
<dbReference type="Proteomes" id="UP000675781">
    <property type="component" value="Unassembled WGS sequence"/>
</dbReference>
<name>A0A941EYF6_9ACTN</name>
<feature type="region of interest" description="Disordered" evidence="1">
    <location>
        <begin position="289"/>
        <end position="313"/>
    </location>
</feature>
<protein>
    <submittedName>
        <fullName evidence="2">Uncharacterized protein</fullName>
    </submittedName>
</protein>
<evidence type="ECO:0000313" key="2">
    <source>
        <dbReference type="EMBL" id="MBR7839581.1"/>
    </source>
</evidence>